<evidence type="ECO:0000256" key="11">
    <source>
        <dbReference type="RuleBase" id="RU004070"/>
    </source>
</evidence>
<dbReference type="GO" id="GO:0003697">
    <property type="term" value="F:single-stranded DNA binding"/>
    <property type="evidence" value="ECO:0007669"/>
    <property type="project" value="TreeGrafter"/>
</dbReference>
<evidence type="ECO:0000256" key="7">
    <source>
        <dbReference type="ARBA" id="ARBA00023125"/>
    </source>
</evidence>
<evidence type="ECO:0000256" key="12">
    <source>
        <dbReference type="RuleBase" id="RU365012"/>
    </source>
</evidence>
<sequence length="738" mass="82426">MQDYAQDKGYCIDFFKNFTDDDGIPKYMDMLQDIANRSRRVLQIELDDLALYCKTNHELLQFLASIEANTRRYLKLFAEAADVTLPDPTVPASEMAKDVFDVLLEQRQHNVSAQEMDVDGNPAPPQDQHQRLPAELTRRYEVLLIPRSDSGTLNMRAVDARHLGRLVSVRGIVTQVTDVKPMLTVATYLDDASGFEIYQEVTGRTFTPLQEVPDAVANMNNSKNGLQLQTSGSKFVRFQEAKLQELAIEVPEGATPRHMVVHLRGELTRHMKPGDAVTVSGIFLPEPFAGFRAMKAGLVTTTFMEAQHVHHNKQSYSETKLTNEDRAMLEAIPQQDIYHRLANSLAPEIFGHEDVKKALLLLMVGGVTRTLPDGMKLRGDMHICLMGDPGVAKSQLIKHIAHISPRAVYTTGKGSSGVGLTAAVQRDNVTGEMILEGGALVLADKGICCIDEFDKMEEGDRTAIHEVMEQQTVSIAKAGITTTLNTRTTVLAAANPAWGRYDTRRSPAENIALPAALLSRFDLMWLILDKIDSESDRNLAQHVVRVHKEGKAPKRDDGVELLSPDILRKYIAEAKTHNPYIPEDLTEYIAAVYAEMRADEAAAKVPHSYTTARTLLSILRLSQALAKLRWDDVVMQPDVDEALRLMRMSKISLYEDQDRVAAQDPISAIYNIIRNNAQANNKHTYTWAELQAMFMTSPHSMEQVRQALIEYRDVNVWSLEETQAGELTLLLGSDDIIA</sequence>
<comment type="catalytic activity">
    <reaction evidence="10 12">
        <text>ATP + H2O = ADP + phosphate + H(+)</text>
        <dbReference type="Rhea" id="RHEA:13065"/>
        <dbReference type="ChEBI" id="CHEBI:15377"/>
        <dbReference type="ChEBI" id="CHEBI:15378"/>
        <dbReference type="ChEBI" id="CHEBI:30616"/>
        <dbReference type="ChEBI" id="CHEBI:43474"/>
        <dbReference type="ChEBI" id="CHEBI:456216"/>
        <dbReference type="EC" id="3.6.4.12"/>
    </reaction>
</comment>
<name>A0AAW1P6G8_9CHLO</name>
<dbReference type="SMART" id="SM00350">
    <property type="entry name" value="MCM"/>
    <property type="match status" value="1"/>
</dbReference>
<dbReference type="SUPFAM" id="SSF50249">
    <property type="entry name" value="Nucleic acid-binding proteins"/>
    <property type="match status" value="1"/>
</dbReference>
<dbReference type="InterPro" id="IPR027417">
    <property type="entry name" value="P-loop_NTPase"/>
</dbReference>
<comment type="caution">
    <text evidence="14">The sequence shown here is derived from an EMBL/GenBank/DDBJ whole genome shotgun (WGS) entry which is preliminary data.</text>
</comment>
<dbReference type="PRINTS" id="PR01657">
    <property type="entry name" value="MCMFAMILY"/>
</dbReference>
<comment type="function">
    <text evidence="12">Acts as component of the MCM2-7 complex (MCM complex) which is the replicative helicase essential for 'once per cell cycle' DNA replication initiation and elongation in eukaryotic cells. The active ATPase sites in the MCM2-7 ring are formed through the interaction surfaces of two neighboring subunits such that a critical structure of a conserved arginine finger motif is provided in trans relative to the ATP-binding site of the Walker A box of the adjacent subunit. The six ATPase active sites, however, are likely to contribute differentially to the complex helicase activity.</text>
</comment>
<comment type="similarity">
    <text evidence="11">Belongs to the MCM family.</text>
</comment>
<reference evidence="14 15" key="1">
    <citation type="journal article" date="2024" name="Nat. Commun.">
        <title>Phylogenomics reveals the evolutionary origins of lichenization in chlorophyte algae.</title>
        <authorList>
            <person name="Puginier C."/>
            <person name="Libourel C."/>
            <person name="Otte J."/>
            <person name="Skaloud P."/>
            <person name="Haon M."/>
            <person name="Grisel S."/>
            <person name="Petersen M."/>
            <person name="Berrin J.G."/>
            <person name="Delaux P.M."/>
            <person name="Dal Grande F."/>
            <person name="Keller J."/>
        </authorList>
    </citation>
    <scope>NUCLEOTIDE SEQUENCE [LARGE SCALE GENOMIC DNA]</scope>
    <source>
        <strain evidence="14 15">SAG 2043</strain>
    </source>
</reference>
<dbReference type="Pfam" id="PF14551">
    <property type="entry name" value="MCM_N"/>
    <property type="match status" value="1"/>
</dbReference>
<dbReference type="AlphaFoldDB" id="A0AAW1P6G8"/>
<keyword evidence="4 12" id="KW-0378">Hydrolase</keyword>
<keyword evidence="5 12" id="KW-0347">Helicase</keyword>
<keyword evidence="9 12" id="KW-0131">Cell cycle</keyword>
<dbReference type="InterPro" id="IPR001208">
    <property type="entry name" value="MCM_dom"/>
</dbReference>
<keyword evidence="7 11" id="KW-0238">DNA-binding</keyword>
<dbReference type="GO" id="GO:0042555">
    <property type="term" value="C:MCM complex"/>
    <property type="evidence" value="ECO:0007669"/>
    <property type="project" value="InterPro"/>
</dbReference>
<keyword evidence="2 12" id="KW-0235">DNA replication</keyword>
<evidence type="ECO:0000256" key="2">
    <source>
        <dbReference type="ARBA" id="ARBA00022705"/>
    </source>
</evidence>
<evidence type="ECO:0000256" key="4">
    <source>
        <dbReference type="ARBA" id="ARBA00022801"/>
    </source>
</evidence>
<dbReference type="EC" id="3.6.4.12" evidence="12"/>
<evidence type="ECO:0000256" key="1">
    <source>
        <dbReference type="ARBA" id="ARBA00004123"/>
    </source>
</evidence>
<evidence type="ECO:0000256" key="5">
    <source>
        <dbReference type="ARBA" id="ARBA00022806"/>
    </source>
</evidence>
<evidence type="ECO:0000259" key="13">
    <source>
        <dbReference type="PROSITE" id="PS50051"/>
    </source>
</evidence>
<evidence type="ECO:0000313" key="15">
    <source>
        <dbReference type="Proteomes" id="UP001489004"/>
    </source>
</evidence>
<dbReference type="GO" id="GO:0017116">
    <property type="term" value="F:single-stranded DNA helicase activity"/>
    <property type="evidence" value="ECO:0007669"/>
    <property type="project" value="TreeGrafter"/>
</dbReference>
<comment type="subcellular location">
    <subcellularLocation>
        <location evidence="1 12">Nucleus</location>
    </subcellularLocation>
</comment>
<dbReference type="InterPro" id="IPR012340">
    <property type="entry name" value="NA-bd_OB-fold"/>
</dbReference>
<dbReference type="InterPro" id="IPR008050">
    <property type="entry name" value="MCM7"/>
</dbReference>
<dbReference type="GO" id="GO:0005634">
    <property type="term" value="C:nucleus"/>
    <property type="evidence" value="ECO:0007669"/>
    <property type="project" value="UniProtKB-SubCell"/>
</dbReference>
<dbReference type="PANTHER" id="PTHR11630:SF26">
    <property type="entry name" value="DNA REPLICATION LICENSING FACTOR MCM7"/>
    <property type="match status" value="1"/>
</dbReference>
<dbReference type="PROSITE" id="PS00847">
    <property type="entry name" value="MCM_1"/>
    <property type="match status" value="1"/>
</dbReference>
<dbReference type="PROSITE" id="PS50051">
    <property type="entry name" value="MCM_2"/>
    <property type="match status" value="1"/>
</dbReference>
<dbReference type="InterPro" id="IPR003593">
    <property type="entry name" value="AAA+_ATPase"/>
</dbReference>
<dbReference type="InterPro" id="IPR018525">
    <property type="entry name" value="MCM_CS"/>
</dbReference>
<dbReference type="PRINTS" id="PR01663">
    <property type="entry name" value="MCMPROTEIN7"/>
</dbReference>
<keyword evidence="3 11" id="KW-0547">Nucleotide-binding</keyword>
<dbReference type="Pfam" id="PF00493">
    <property type="entry name" value="MCM"/>
    <property type="match status" value="1"/>
</dbReference>
<accession>A0AAW1P6G8</accession>
<dbReference type="EMBL" id="JALJOR010000013">
    <property type="protein sequence ID" value="KAK9806786.1"/>
    <property type="molecule type" value="Genomic_DNA"/>
</dbReference>
<feature type="domain" description="MCM C-terminal AAA(+) ATPase" evidence="13">
    <location>
        <begin position="337"/>
        <end position="543"/>
    </location>
</feature>
<dbReference type="InterPro" id="IPR041562">
    <property type="entry name" value="MCM_lid"/>
</dbReference>
<evidence type="ECO:0000256" key="6">
    <source>
        <dbReference type="ARBA" id="ARBA00022840"/>
    </source>
</evidence>
<gene>
    <name evidence="12" type="primary">MCM7</name>
    <name evidence="14" type="ORF">WJX72_002809</name>
</gene>
<dbReference type="GO" id="GO:0006271">
    <property type="term" value="P:DNA strand elongation involved in DNA replication"/>
    <property type="evidence" value="ECO:0007669"/>
    <property type="project" value="TreeGrafter"/>
</dbReference>
<dbReference type="SMART" id="SM00382">
    <property type="entry name" value="AAA"/>
    <property type="match status" value="1"/>
</dbReference>
<dbReference type="Gene3D" id="2.40.50.140">
    <property type="entry name" value="Nucleic acid-binding proteins"/>
    <property type="match status" value="1"/>
</dbReference>
<keyword evidence="15" id="KW-1185">Reference proteome</keyword>
<dbReference type="PANTHER" id="PTHR11630">
    <property type="entry name" value="DNA REPLICATION LICENSING FACTOR MCM FAMILY MEMBER"/>
    <property type="match status" value="1"/>
</dbReference>
<keyword evidence="6 11" id="KW-0067">ATP-binding</keyword>
<dbReference type="Proteomes" id="UP001489004">
    <property type="component" value="Unassembled WGS sequence"/>
</dbReference>
<organism evidence="14 15">
    <name type="scientific">[Myrmecia] bisecta</name>
    <dbReference type="NCBI Taxonomy" id="41462"/>
    <lineage>
        <taxon>Eukaryota</taxon>
        <taxon>Viridiplantae</taxon>
        <taxon>Chlorophyta</taxon>
        <taxon>core chlorophytes</taxon>
        <taxon>Trebouxiophyceae</taxon>
        <taxon>Trebouxiales</taxon>
        <taxon>Trebouxiaceae</taxon>
        <taxon>Myrmecia</taxon>
    </lineage>
</organism>
<dbReference type="InterPro" id="IPR027925">
    <property type="entry name" value="MCM_N"/>
</dbReference>
<dbReference type="SUPFAM" id="SSF52540">
    <property type="entry name" value="P-loop containing nucleoside triphosphate hydrolases"/>
    <property type="match status" value="1"/>
</dbReference>
<evidence type="ECO:0000256" key="8">
    <source>
        <dbReference type="ARBA" id="ARBA00023242"/>
    </source>
</evidence>
<dbReference type="FunFam" id="3.40.50.300:FF:000826">
    <property type="entry name" value="Replicative DNA helicase Mcm"/>
    <property type="match status" value="1"/>
</dbReference>
<dbReference type="Gene3D" id="3.30.1640.10">
    <property type="entry name" value="mini-chromosome maintenance (MCM) complex, chain A, domain 1"/>
    <property type="match status" value="1"/>
</dbReference>
<dbReference type="Gene3D" id="3.40.50.300">
    <property type="entry name" value="P-loop containing nucleotide triphosphate hydrolases"/>
    <property type="match status" value="1"/>
</dbReference>
<protein>
    <recommendedName>
        <fullName evidence="12">DNA replication licensing factor MCM7</fullName>
        <ecNumber evidence="12">3.6.4.12</ecNumber>
    </recommendedName>
</protein>
<evidence type="ECO:0000313" key="14">
    <source>
        <dbReference type="EMBL" id="KAK9806786.1"/>
    </source>
</evidence>
<keyword evidence="8 12" id="KW-0539">Nucleus</keyword>
<dbReference type="Pfam" id="PF17207">
    <property type="entry name" value="MCM_OB"/>
    <property type="match status" value="1"/>
</dbReference>
<dbReference type="InterPro" id="IPR031327">
    <property type="entry name" value="MCM"/>
</dbReference>
<dbReference type="InterPro" id="IPR033762">
    <property type="entry name" value="MCM_OB"/>
</dbReference>
<dbReference type="GO" id="GO:0016787">
    <property type="term" value="F:hydrolase activity"/>
    <property type="evidence" value="ECO:0007669"/>
    <property type="project" value="UniProtKB-KW"/>
</dbReference>
<evidence type="ECO:0000256" key="9">
    <source>
        <dbReference type="ARBA" id="ARBA00023306"/>
    </source>
</evidence>
<dbReference type="GO" id="GO:0000727">
    <property type="term" value="P:double-strand break repair via break-induced replication"/>
    <property type="evidence" value="ECO:0007669"/>
    <property type="project" value="TreeGrafter"/>
</dbReference>
<dbReference type="GO" id="GO:0005524">
    <property type="term" value="F:ATP binding"/>
    <property type="evidence" value="ECO:0007669"/>
    <property type="project" value="UniProtKB-KW"/>
</dbReference>
<evidence type="ECO:0000256" key="3">
    <source>
        <dbReference type="ARBA" id="ARBA00022741"/>
    </source>
</evidence>
<dbReference type="Pfam" id="PF17855">
    <property type="entry name" value="MCM_lid"/>
    <property type="match status" value="1"/>
</dbReference>
<proteinExistence type="inferred from homology"/>
<dbReference type="GO" id="GO:0006270">
    <property type="term" value="P:DNA replication initiation"/>
    <property type="evidence" value="ECO:0007669"/>
    <property type="project" value="InterPro"/>
</dbReference>
<evidence type="ECO:0000256" key="10">
    <source>
        <dbReference type="ARBA" id="ARBA00047995"/>
    </source>
</evidence>